<keyword evidence="10" id="KW-0406">Ion transport</keyword>
<dbReference type="InterPro" id="IPR036524">
    <property type="entry name" value="Frataxin/CyaY_sf"/>
</dbReference>
<dbReference type="GO" id="GO:0034986">
    <property type="term" value="F:iron chaperone activity"/>
    <property type="evidence" value="ECO:0007669"/>
    <property type="project" value="TreeGrafter"/>
</dbReference>
<dbReference type="SUPFAM" id="SSF55387">
    <property type="entry name" value="Frataxin/Nqo15-like"/>
    <property type="match status" value="1"/>
</dbReference>
<evidence type="ECO:0000256" key="8">
    <source>
        <dbReference type="ARBA" id="ARBA00023002"/>
    </source>
</evidence>
<dbReference type="NCBIfam" id="TIGR03421">
    <property type="entry name" value="FeS_CyaY"/>
    <property type="match status" value="1"/>
</dbReference>
<evidence type="ECO:0000256" key="2">
    <source>
        <dbReference type="ARBA" id="ARBA00008183"/>
    </source>
</evidence>
<dbReference type="GO" id="GO:0051537">
    <property type="term" value="F:2 iron, 2 sulfur cluster binding"/>
    <property type="evidence" value="ECO:0007669"/>
    <property type="project" value="TreeGrafter"/>
</dbReference>
<gene>
    <name evidence="13" type="ORF">CANINC_001739</name>
</gene>
<evidence type="ECO:0000313" key="14">
    <source>
        <dbReference type="Proteomes" id="UP000307173"/>
    </source>
</evidence>
<dbReference type="STRING" id="52247.A0A4V4NFV9"/>
<keyword evidence="5" id="KW-0813">Transport</keyword>
<dbReference type="PROSITE" id="PS01344">
    <property type="entry name" value="FRATAXIN_1"/>
    <property type="match status" value="1"/>
</dbReference>
<evidence type="ECO:0000256" key="1">
    <source>
        <dbReference type="ARBA" id="ARBA00004173"/>
    </source>
</evidence>
<keyword evidence="8" id="KW-0560">Oxidoreductase</keyword>
<accession>A0A4V4NFV9</accession>
<dbReference type="Gene3D" id="3.30.920.10">
    <property type="entry name" value="Frataxin/CyaY"/>
    <property type="match status" value="1"/>
</dbReference>
<dbReference type="AlphaFoldDB" id="A0A4V4NFV9"/>
<evidence type="ECO:0000256" key="4">
    <source>
        <dbReference type="ARBA" id="ARBA00022434"/>
    </source>
</evidence>
<dbReference type="GO" id="GO:0006879">
    <property type="term" value="P:intracellular iron ion homeostasis"/>
    <property type="evidence" value="ECO:0007669"/>
    <property type="project" value="UniProtKB-KW"/>
</dbReference>
<keyword evidence="14" id="KW-1185">Reference proteome</keyword>
<keyword evidence="4" id="KW-0409">Iron storage</keyword>
<name>A0A4V4NFV9_9ASCO</name>
<evidence type="ECO:0000256" key="9">
    <source>
        <dbReference type="ARBA" id="ARBA00023004"/>
    </source>
</evidence>
<comment type="subcellular location">
    <subcellularLocation>
        <location evidence="1">Mitochondrion</location>
    </subcellularLocation>
</comment>
<sequence length="196" mass="22430">MLSSATSIPTYIGSAVGRRLLSMATKRNFQHIKTCTPTKLAFNTTSFKFQKTQSQSRLAISHTQIRFKSINASTDGSEIPDDVKNLTIEKYHEVADDTFETILEDLDSFFEKNKIMEADVDEEAGVMQINCSEGSYVINKQPPTKQIWLASPISGPKRFDYHNDEWISLRDNIKLADLLKNEMELMYTDFNWSKPF</sequence>
<comment type="catalytic activity">
    <reaction evidence="12">
        <text>4 Fe(2+) + O2 + 4 H(+) = 4 Fe(3+) + 2 H2O</text>
        <dbReference type="Rhea" id="RHEA:11148"/>
        <dbReference type="ChEBI" id="CHEBI:15377"/>
        <dbReference type="ChEBI" id="CHEBI:15378"/>
        <dbReference type="ChEBI" id="CHEBI:15379"/>
        <dbReference type="ChEBI" id="CHEBI:29033"/>
        <dbReference type="ChEBI" id="CHEBI:29034"/>
        <dbReference type="EC" id="1.16.3.1"/>
    </reaction>
</comment>
<dbReference type="InterPro" id="IPR002908">
    <property type="entry name" value="Frataxin/CyaY"/>
</dbReference>
<dbReference type="GO" id="GO:0008199">
    <property type="term" value="F:ferric iron binding"/>
    <property type="evidence" value="ECO:0007669"/>
    <property type="project" value="InterPro"/>
</dbReference>
<dbReference type="InterPro" id="IPR017789">
    <property type="entry name" value="Frataxin"/>
</dbReference>
<evidence type="ECO:0000256" key="12">
    <source>
        <dbReference type="ARBA" id="ARBA00047990"/>
    </source>
</evidence>
<evidence type="ECO:0000256" key="5">
    <source>
        <dbReference type="ARBA" id="ARBA00022448"/>
    </source>
</evidence>
<dbReference type="Proteomes" id="UP000307173">
    <property type="component" value="Unassembled WGS sequence"/>
</dbReference>
<protein>
    <recommendedName>
        <fullName evidence="3">ferroxidase</fullName>
        <ecNumber evidence="3">1.16.3.1</ecNumber>
    </recommendedName>
</protein>
<dbReference type="PANTHER" id="PTHR16821">
    <property type="entry name" value="FRATAXIN"/>
    <property type="match status" value="1"/>
</dbReference>
<dbReference type="SMART" id="SM01219">
    <property type="entry name" value="Frataxin_Cyay"/>
    <property type="match status" value="1"/>
</dbReference>
<dbReference type="Pfam" id="PF01491">
    <property type="entry name" value="Frataxin_Cyay"/>
    <property type="match status" value="1"/>
</dbReference>
<dbReference type="InterPro" id="IPR020895">
    <property type="entry name" value="Frataxin_CS"/>
</dbReference>
<dbReference type="EC" id="1.16.3.1" evidence="3"/>
<evidence type="ECO:0000256" key="3">
    <source>
        <dbReference type="ARBA" id="ARBA00013107"/>
    </source>
</evidence>
<proteinExistence type="inferred from homology"/>
<evidence type="ECO:0000313" key="13">
    <source>
        <dbReference type="EMBL" id="TID29620.1"/>
    </source>
</evidence>
<evidence type="ECO:0000256" key="7">
    <source>
        <dbReference type="ARBA" id="ARBA00022946"/>
    </source>
</evidence>
<keyword evidence="6" id="KW-0410">Iron transport</keyword>
<evidence type="ECO:0000256" key="11">
    <source>
        <dbReference type="ARBA" id="ARBA00023128"/>
    </source>
</evidence>
<comment type="similarity">
    <text evidence="2">Belongs to the frataxin family.</text>
</comment>
<dbReference type="GO" id="GO:0016226">
    <property type="term" value="P:iron-sulfur cluster assembly"/>
    <property type="evidence" value="ECO:0007669"/>
    <property type="project" value="InterPro"/>
</dbReference>
<evidence type="ECO:0000256" key="6">
    <source>
        <dbReference type="ARBA" id="ARBA00022496"/>
    </source>
</evidence>
<dbReference type="GO" id="GO:0005739">
    <property type="term" value="C:mitochondrion"/>
    <property type="evidence" value="ECO:0007669"/>
    <property type="project" value="UniProtKB-SubCell"/>
</dbReference>
<comment type="caution">
    <text evidence="13">The sequence shown here is derived from an EMBL/GenBank/DDBJ whole genome shotgun (WGS) entry which is preliminary data.</text>
</comment>
<keyword evidence="11" id="KW-0496">Mitochondrion</keyword>
<dbReference type="NCBIfam" id="TIGR03422">
    <property type="entry name" value="mito_frataxin"/>
    <property type="match status" value="1"/>
</dbReference>
<dbReference type="PANTHER" id="PTHR16821:SF2">
    <property type="entry name" value="FRATAXIN, MITOCHONDRIAL"/>
    <property type="match status" value="1"/>
</dbReference>
<dbReference type="PROSITE" id="PS50810">
    <property type="entry name" value="FRATAXIN_2"/>
    <property type="match status" value="1"/>
</dbReference>
<keyword evidence="9" id="KW-0408">Iron</keyword>
<dbReference type="GO" id="GO:0006826">
    <property type="term" value="P:iron ion transport"/>
    <property type="evidence" value="ECO:0007669"/>
    <property type="project" value="UniProtKB-KW"/>
</dbReference>
<dbReference type="EMBL" id="SELW01000280">
    <property type="protein sequence ID" value="TID29620.1"/>
    <property type="molecule type" value="Genomic_DNA"/>
</dbReference>
<reference evidence="13 14" key="1">
    <citation type="journal article" date="2019" name="Front. Genet.">
        <title>Whole-Genome Sequencing of the Opportunistic Yeast Pathogen Candida inconspicua Uncovers Its Hybrid Origin.</title>
        <authorList>
            <person name="Mixao V."/>
            <person name="Hansen A.P."/>
            <person name="Saus E."/>
            <person name="Boekhout T."/>
            <person name="Lass-Florl C."/>
            <person name="Gabaldon T."/>
        </authorList>
    </citation>
    <scope>NUCLEOTIDE SEQUENCE [LARGE SCALE GENOMIC DNA]</scope>
    <source>
        <strain evidence="13 14">CBS 180</strain>
    </source>
</reference>
<dbReference type="GO" id="GO:0008198">
    <property type="term" value="F:ferrous iron binding"/>
    <property type="evidence" value="ECO:0007669"/>
    <property type="project" value="TreeGrafter"/>
</dbReference>
<organism evidence="13 14">
    <name type="scientific">Pichia inconspicua</name>
    <dbReference type="NCBI Taxonomy" id="52247"/>
    <lineage>
        <taxon>Eukaryota</taxon>
        <taxon>Fungi</taxon>
        <taxon>Dikarya</taxon>
        <taxon>Ascomycota</taxon>
        <taxon>Saccharomycotina</taxon>
        <taxon>Pichiomycetes</taxon>
        <taxon>Pichiales</taxon>
        <taxon>Pichiaceae</taxon>
        <taxon>Pichia</taxon>
    </lineage>
</organism>
<dbReference type="GO" id="GO:0004322">
    <property type="term" value="F:ferroxidase activity"/>
    <property type="evidence" value="ECO:0007669"/>
    <property type="project" value="UniProtKB-EC"/>
</dbReference>
<evidence type="ECO:0000256" key="10">
    <source>
        <dbReference type="ARBA" id="ARBA00023065"/>
    </source>
</evidence>
<keyword evidence="7" id="KW-0809">Transit peptide</keyword>
<dbReference type="OrthoDB" id="1897642at2759"/>